<protein>
    <submittedName>
        <fullName evidence="5">Adenosylmethionine-8-amino-7-oxononanoate aminotransferase</fullName>
        <ecNumber evidence="5">2.6.1.62</ecNumber>
    </submittedName>
</protein>
<dbReference type="PANTHER" id="PTHR43094:SF1">
    <property type="entry name" value="AMINOTRANSFERASE CLASS-III"/>
    <property type="match status" value="1"/>
</dbReference>
<organism evidence="5">
    <name type="scientific">hydrothermal vent metagenome</name>
    <dbReference type="NCBI Taxonomy" id="652676"/>
    <lineage>
        <taxon>unclassified sequences</taxon>
        <taxon>metagenomes</taxon>
        <taxon>ecological metagenomes</taxon>
    </lineage>
</organism>
<proteinExistence type="inferred from homology"/>
<dbReference type="FunFam" id="3.40.640.10:FF:000014">
    <property type="entry name" value="Adenosylmethionine-8-amino-7-oxononanoate aminotransferase, probable"/>
    <property type="match status" value="1"/>
</dbReference>
<comment type="similarity">
    <text evidence="1">Belongs to the class-III pyridoxal-phosphate-dependent aminotransferase family.</text>
</comment>
<sequence>MTTAAERSLIDRDIAHLVHPLHNQAAHESAKIWVGGKGAYIEDSEGNEYIDCLSGLWNNTAGNGRPELADAAAAQMRQMAFVSGYAGSSNPRAIELSERLAHLTYPSINHFYLTSGGGESTDSNIKLARYYWKLKGKPDKTKVISRIWGYHGVTMAAMCATGIPAYWPMFEPRIPGFSHIPSPYPYLYEAPEGSRSQGIAAADELEKQILEEGADTVAMFIAEPVQGAGGVIVPQEDYFKRIREICDQYEVLLVADEVITGFGRTGKMFGLEHWGIEPDLMQFAKAITSGYFPLGGIGISDEIASVMNDSGSPWMHAYTYSSHPVGCAVALAMMDIVEKEDFVGQAQTKGKHLLVKLKEALADHPHVGEVRGLGMMCGVELVKDKATKEMFDASDGIGAKVHAETVKRGMFSRVRGDCYCVAPPIVTSESTIDDIASILGDSVEAALG</sequence>
<name>A0A160TV04_9ZZZZ</name>
<evidence type="ECO:0000256" key="1">
    <source>
        <dbReference type="ARBA" id="ARBA00008954"/>
    </source>
</evidence>
<dbReference type="InterPro" id="IPR015424">
    <property type="entry name" value="PyrdxlP-dep_Trfase"/>
</dbReference>
<dbReference type="EMBL" id="CZRL01000104">
    <property type="protein sequence ID" value="CUS54700.1"/>
    <property type="molecule type" value="Genomic_DNA"/>
</dbReference>
<keyword evidence="3 5" id="KW-0808">Transferase</keyword>
<dbReference type="InterPro" id="IPR015422">
    <property type="entry name" value="PyrdxlP-dep_Trfase_small"/>
</dbReference>
<dbReference type="InterPro" id="IPR015421">
    <property type="entry name" value="PyrdxlP-dep_Trfase_major"/>
</dbReference>
<keyword evidence="4" id="KW-0663">Pyridoxal phosphate</keyword>
<evidence type="ECO:0000313" key="5">
    <source>
        <dbReference type="EMBL" id="CUS54700.1"/>
    </source>
</evidence>
<dbReference type="InterPro" id="IPR049704">
    <property type="entry name" value="Aminotrans_3_PPA_site"/>
</dbReference>
<dbReference type="GO" id="GO:0004015">
    <property type="term" value="F:adenosylmethionine-8-amino-7-oxononanoate transaminase activity"/>
    <property type="evidence" value="ECO:0007669"/>
    <property type="project" value="UniProtKB-EC"/>
</dbReference>
<dbReference type="Gene3D" id="3.40.640.10">
    <property type="entry name" value="Type I PLP-dependent aspartate aminotransferase-like (Major domain)"/>
    <property type="match status" value="1"/>
</dbReference>
<dbReference type="AlphaFoldDB" id="A0A160TV04"/>
<dbReference type="PANTHER" id="PTHR43094">
    <property type="entry name" value="AMINOTRANSFERASE"/>
    <property type="match status" value="1"/>
</dbReference>
<evidence type="ECO:0000256" key="4">
    <source>
        <dbReference type="ARBA" id="ARBA00022898"/>
    </source>
</evidence>
<gene>
    <name evidence="5" type="ORF">MGWOODY_XGa922</name>
</gene>
<dbReference type="EC" id="2.6.1.62" evidence="5"/>
<dbReference type="PROSITE" id="PS00600">
    <property type="entry name" value="AA_TRANSFER_CLASS_3"/>
    <property type="match status" value="1"/>
</dbReference>
<dbReference type="Pfam" id="PF00202">
    <property type="entry name" value="Aminotran_3"/>
    <property type="match status" value="1"/>
</dbReference>
<dbReference type="GO" id="GO:0030170">
    <property type="term" value="F:pyridoxal phosphate binding"/>
    <property type="evidence" value="ECO:0007669"/>
    <property type="project" value="InterPro"/>
</dbReference>
<evidence type="ECO:0000256" key="3">
    <source>
        <dbReference type="ARBA" id="ARBA00022679"/>
    </source>
</evidence>
<dbReference type="SUPFAM" id="SSF53383">
    <property type="entry name" value="PLP-dependent transferases"/>
    <property type="match status" value="1"/>
</dbReference>
<dbReference type="Gene3D" id="3.90.1150.10">
    <property type="entry name" value="Aspartate Aminotransferase, domain 1"/>
    <property type="match status" value="1"/>
</dbReference>
<evidence type="ECO:0000256" key="2">
    <source>
        <dbReference type="ARBA" id="ARBA00022576"/>
    </source>
</evidence>
<reference evidence="5" key="1">
    <citation type="submission" date="2015-10" db="EMBL/GenBank/DDBJ databases">
        <authorList>
            <person name="Gilbert D.G."/>
        </authorList>
    </citation>
    <scope>NUCLEOTIDE SEQUENCE</scope>
</reference>
<dbReference type="InterPro" id="IPR005814">
    <property type="entry name" value="Aminotrans_3"/>
</dbReference>
<dbReference type="CDD" id="cd00610">
    <property type="entry name" value="OAT_like"/>
    <property type="match status" value="1"/>
</dbReference>
<keyword evidence="2 5" id="KW-0032">Aminotransferase</keyword>
<accession>A0A160TV04</accession>
<dbReference type="PIRSF" id="PIRSF000521">
    <property type="entry name" value="Transaminase_4ab_Lys_Orn"/>
    <property type="match status" value="1"/>
</dbReference>